<dbReference type="GO" id="GO:0006397">
    <property type="term" value="P:mRNA processing"/>
    <property type="evidence" value="ECO:0007669"/>
    <property type="project" value="InterPro"/>
</dbReference>
<reference evidence="2" key="2">
    <citation type="submission" date="2025-09" db="UniProtKB">
        <authorList>
            <consortium name="Ensembl"/>
        </authorList>
    </citation>
    <scope>IDENTIFICATION</scope>
</reference>
<dbReference type="SUPFAM" id="SSF57850">
    <property type="entry name" value="RING/U-box"/>
    <property type="match status" value="1"/>
</dbReference>
<dbReference type="PANTHER" id="PTHR15439">
    <property type="entry name" value="RETINOBLASTOMA-BINDING PROTEIN 6"/>
    <property type="match status" value="1"/>
</dbReference>
<dbReference type="Proteomes" id="UP000694569">
    <property type="component" value="Unplaced"/>
</dbReference>
<dbReference type="AlphaFoldDB" id="A0A8C5MZZ3"/>
<sequence>KTGNLAEADASEKDKIKAVSIQSGHEYNAMKKKPLGPPPPSSAGIPRTFMVEVEDPNMKGAMLTNTGKYAIPSINAAAYAVGKKERQPFLPANPSSSSEEEDPVPDKFLCLICKEIMTGAVVIPCCGNNYCDECKCERLITQTEYPLYETTLKPQTISAQT</sequence>
<organism evidence="2 3">
    <name type="scientific">Leptobrachium leishanense</name>
    <name type="common">Leishan spiny toad</name>
    <dbReference type="NCBI Taxonomy" id="445787"/>
    <lineage>
        <taxon>Eukaryota</taxon>
        <taxon>Metazoa</taxon>
        <taxon>Chordata</taxon>
        <taxon>Craniata</taxon>
        <taxon>Vertebrata</taxon>
        <taxon>Euteleostomi</taxon>
        <taxon>Amphibia</taxon>
        <taxon>Batrachia</taxon>
        <taxon>Anura</taxon>
        <taxon>Pelobatoidea</taxon>
        <taxon>Megophryidae</taxon>
        <taxon>Leptobrachium</taxon>
    </lineage>
</organism>
<evidence type="ECO:0000256" key="1">
    <source>
        <dbReference type="SAM" id="MobiDB-lite"/>
    </source>
</evidence>
<proteinExistence type="predicted"/>
<feature type="region of interest" description="Disordered" evidence="1">
    <location>
        <begin position="27"/>
        <end position="46"/>
    </location>
</feature>
<dbReference type="Ensembl" id="ENSLLET00000020345.1">
    <property type="protein sequence ID" value="ENSLLEP00000019573.1"/>
    <property type="gene ID" value="ENSLLEG00000012408.1"/>
</dbReference>
<dbReference type="GO" id="GO:0016567">
    <property type="term" value="P:protein ubiquitination"/>
    <property type="evidence" value="ECO:0007669"/>
    <property type="project" value="InterPro"/>
</dbReference>
<dbReference type="Gene3D" id="3.30.40.10">
    <property type="entry name" value="Zinc/RING finger domain, C3HC4 (zinc finger)"/>
    <property type="match status" value="1"/>
</dbReference>
<dbReference type="InterPro" id="IPR013083">
    <property type="entry name" value="Znf_RING/FYVE/PHD"/>
</dbReference>
<dbReference type="PANTHER" id="PTHR15439:SF0">
    <property type="entry name" value="CELL DIVISION CYCLE AND APOPTOSIS REGULATOR PROTEIN 1-RELATED"/>
    <property type="match status" value="1"/>
</dbReference>
<dbReference type="InterPro" id="IPR033489">
    <property type="entry name" value="RBBP6"/>
</dbReference>
<reference evidence="2" key="1">
    <citation type="submission" date="2025-08" db="UniProtKB">
        <authorList>
            <consortium name="Ensembl"/>
        </authorList>
    </citation>
    <scope>IDENTIFICATION</scope>
</reference>
<protein>
    <submittedName>
        <fullName evidence="2">Uncharacterized protein</fullName>
    </submittedName>
</protein>
<dbReference type="CDD" id="cd16620">
    <property type="entry name" value="vRING-HC-C4C4_RBBP6"/>
    <property type="match status" value="1"/>
</dbReference>
<name>A0A8C5MZZ3_9ANUR</name>
<dbReference type="GeneTree" id="ENSGT00940000157561"/>
<dbReference type="GO" id="GO:0005634">
    <property type="term" value="C:nucleus"/>
    <property type="evidence" value="ECO:0007669"/>
    <property type="project" value="TreeGrafter"/>
</dbReference>
<dbReference type="GO" id="GO:0006511">
    <property type="term" value="P:ubiquitin-dependent protein catabolic process"/>
    <property type="evidence" value="ECO:0007669"/>
    <property type="project" value="TreeGrafter"/>
</dbReference>
<dbReference type="OrthoDB" id="9393789at2759"/>
<dbReference type="GO" id="GO:0061630">
    <property type="term" value="F:ubiquitin protein ligase activity"/>
    <property type="evidence" value="ECO:0007669"/>
    <property type="project" value="InterPro"/>
</dbReference>
<accession>A0A8C5MZZ3</accession>
<keyword evidence="3" id="KW-1185">Reference proteome</keyword>
<evidence type="ECO:0000313" key="3">
    <source>
        <dbReference type="Proteomes" id="UP000694569"/>
    </source>
</evidence>
<evidence type="ECO:0000313" key="2">
    <source>
        <dbReference type="Ensembl" id="ENSLLEP00000019573.1"/>
    </source>
</evidence>